<evidence type="ECO:0000313" key="3">
    <source>
        <dbReference type="EMBL" id="RRS03095.1"/>
    </source>
</evidence>
<name>A0A3R8T3G3_9BURK</name>
<accession>A0A3R8T3G3</accession>
<dbReference type="OrthoDB" id="9772911at2"/>
<gene>
    <name evidence="3" type="primary">mltB</name>
    <name evidence="3" type="ORF">EIP75_17400</name>
</gene>
<dbReference type="InterPro" id="IPR031304">
    <property type="entry name" value="SLT_2"/>
</dbReference>
<dbReference type="FunFam" id="1.10.8.350:FF:000001">
    <property type="entry name" value="Lytic murein transglycosylase B"/>
    <property type="match status" value="1"/>
</dbReference>
<proteinExistence type="predicted"/>
<dbReference type="Proteomes" id="UP000269265">
    <property type="component" value="Unassembled WGS sequence"/>
</dbReference>
<dbReference type="CDD" id="cd13399">
    <property type="entry name" value="Slt35-like"/>
    <property type="match status" value="1"/>
</dbReference>
<organism evidence="3 4">
    <name type="scientific">Aquabacterium soli</name>
    <dbReference type="NCBI Taxonomy" id="2493092"/>
    <lineage>
        <taxon>Bacteria</taxon>
        <taxon>Pseudomonadati</taxon>
        <taxon>Pseudomonadota</taxon>
        <taxon>Betaproteobacteria</taxon>
        <taxon>Burkholderiales</taxon>
        <taxon>Aquabacterium</taxon>
    </lineage>
</organism>
<evidence type="ECO:0000313" key="4">
    <source>
        <dbReference type="Proteomes" id="UP000269265"/>
    </source>
</evidence>
<evidence type="ECO:0000256" key="1">
    <source>
        <dbReference type="PIRSR" id="PIRSR611757-1"/>
    </source>
</evidence>
<dbReference type="EMBL" id="RSED01000015">
    <property type="protein sequence ID" value="RRS03095.1"/>
    <property type="molecule type" value="Genomic_DNA"/>
</dbReference>
<dbReference type="GO" id="GO:0009253">
    <property type="term" value="P:peptidoglycan catabolic process"/>
    <property type="evidence" value="ECO:0007669"/>
    <property type="project" value="TreeGrafter"/>
</dbReference>
<keyword evidence="4" id="KW-1185">Reference proteome</keyword>
<dbReference type="InterPro" id="IPR011757">
    <property type="entry name" value="Lytic_transglycosylase_MltB"/>
</dbReference>
<dbReference type="SUPFAM" id="SSF53955">
    <property type="entry name" value="Lysozyme-like"/>
    <property type="match status" value="1"/>
</dbReference>
<sequence length="370" mass="39462">MACGTPHAPANPTPAPAAAAASAPHSAIDSTEVQAVTPAATLQSTPLALNPTPDSYAHRSDAATLATLISDRHQLDPQWTASVLAQARVLDSVRRLVMPAANPGAKNWGAYRARFIEPIRIRAGVAFWKANETTLQRAQSTYGVPMDIIAGVIGVETIYGRYTGNTRVLDALATLSLDFPTGRSDRSPYFQDELGQFLKLCAEQGEDPTQVLGSFAGAIGLPQFMPGSIRRYAVDFDGDGHIDLRGSTADAIGSVANFLAQHGWQRDLPTHYAVVPPGDEKARTALLQPDIVPSFTAAEMQQAGAQLSQVGQNHRGLLALVMLHNAGAEPTYVAGTDNFYAITRYNQSSYYALAVIELGQAVRATARVNK</sequence>
<feature type="domain" description="Transglycosylase SLT" evidence="2">
    <location>
        <begin position="71"/>
        <end position="360"/>
    </location>
</feature>
<dbReference type="InterPro" id="IPR043426">
    <property type="entry name" value="MltB-like"/>
</dbReference>
<dbReference type="InterPro" id="IPR023346">
    <property type="entry name" value="Lysozyme-like_dom_sf"/>
</dbReference>
<comment type="caution">
    <text evidence="3">The sequence shown here is derived from an EMBL/GenBank/DDBJ whole genome shotgun (WGS) entry which is preliminary data.</text>
</comment>
<reference evidence="3 4" key="1">
    <citation type="submission" date="2018-12" db="EMBL/GenBank/DDBJ databases">
        <title>The whole draft genome of Aquabacterium sp. SJQ9.</title>
        <authorList>
            <person name="Sun L."/>
            <person name="Gao X."/>
            <person name="Chen W."/>
            <person name="Huang K."/>
        </authorList>
    </citation>
    <scope>NUCLEOTIDE SEQUENCE [LARGE SCALE GENOMIC DNA]</scope>
    <source>
        <strain evidence="3 4">SJQ9</strain>
    </source>
</reference>
<dbReference type="Gene3D" id="1.10.8.350">
    <property type="entry name" value="Bacterial muramidase"/>
    <property type="match status" value="1"/>
</dbReference>
<protein>
    <submittedName>
        <fullName evidence="3">Lytic murein transglycosylase B</fullName>
    </submittedName>
</protein>
<dbReference type="Gene3D" id="1.10.530.10">
    <property type="match status" value="1"/>
</dbReference>
<dbReference type="PANTHER" id="PTHR30163">
    <property type="entry name" value="MEMBRANE-BOUND LYTIC MUREIN TRANSGLYCOSYLASE B"/>
    <property type="match status" value="1"/>
</dbReference>
<evidence type="ECO:0000259" key="2">
    <source>
        <dbReference type="Pfam" id="PF13406"/>
    </source>
</evidence>
<feature type="active site" evidence="1">
    <location>
        <position position="156"/>
    </location>
</feature>
<dbReference type="NCBIfam" id="TIGR02282">
    <property type="entry name" value="MltB"/>
    <property type="match status" value="1"/>
</dbReference>
<dbReference type="PANTHER" id="PTHR30163:SF9">
    <property type="entry name" value="MEMBRANE-BOUND LYTIC MUREIN TRANSGLYCOSYLASE B"/>
    <property type="match status" value="1"/>
</dbReference>
<dbReference type="AlphaFoldDB" id="A0A3R8T3G3"/>
<dbReference type="GO" id="GO:0008933">
    <property type="term" value="F:peptidoglycan lytic transglycosylase activity"/>
    <property type="evidence" value="ECO:0007669"/>
    <property type="project" value="TreeGrafter"/>
</dbReference>
<dbReference type="Pfam" id="PF13406">
    <property type="entry name" value="SLT_2"/>
    <property type="match status" value="1"/>
</dbReference>